<comment type="caution">
    <text evidence="6">The sequence shown here is derived from an EMBL/GenBank/DDBJ whole genome shotgun (WGS) entry which is preliminary data.</text>
</comment>
<dbReference type="PANTHER" id="PTHR12461">
    <property type="entry name" value="HYPOXIA-INDUCIBLE FACTOR 1 ALPHA INHIBITOR-RELATED"/>
    <property type="match status" value="1"/>
</dbReference>
<dbReference type="OrthoDB" id="2942327at2"/>
<evidence type="ECO:0000256" key="3">
    <source>
        <dbReference type="ARBA" id="ARBA00023002"/>
    </source>
</evidence>
<evidence type="ECO:0000313" key="6">
    <source>
        <dbReference type="EMBL" id="REC47684.1"/>
    </source>
</evidence>
<dbReference type="GO" id="GO:0046872">
    <property type="term" value="F:metal ion binding"/>
    <property type="evidence" value="ECO:0007669"/>
    <property type="project" value="UniProtKB-KW"/>
</dbReference>
<dbReference type="SUPFAM" id="SSF51197">
    <property type="entry name" value="Clavaminate synthase-like"/>
    <property type="match status" value="1"/>
</dbReference>
<proteinExistence type="predicted"/>
<dbReference type="PANTHER" id="PTHR12461:SF106">
    <property type="entry name" value="BIFUNCTIONAL PEPTIDASE AND ARGINYL-HYDROXYLASE JMJD5"/>
    <property type="match status" value="1"/>
</dbReference>
<dbReference type="Proteomes" id="UP000256257">
    <property type="component" value="Unassembled WGS sequence"/>
</dbReference>
<keyword evidence="4" id="KW-0408">Iron</keyword>
<dbReference type="InterPro" id="IPR003347">
    <property type="entry name" value="JmjC_dom"/>
</dbReference>
<comment type="cofactor">
    <cofactor evidence="1">
        <name>Fe(2+)</name>
        <dbReference type="ChEBI" id="CHEBI:29033"/>
    </cofactor>
</comment>
<dbReference type="SMART" id="SM00558">
    <property type="entry name" value="JmjC"/>
    <property type="match status" value="1"/>
</dbReference>
<keyword evidence="7" id="KW-1185">Reference proteome</keyword>
<dbReference type="AlphaFoldDB" id="A0A3D9B238"/>
<evidence type="ECO:0000256" key="4">
    <source>
        <dbReference type="ARBA" id="ARBA00023004"/>
    </source>
</evidence>
<keyword evidence="3" id="KW-0560">Oxidoreductase</keyword>
<accession>A0A3D9B238</accession>
<gene>
    <name evidence="6" type="ORF">DRF67_09460</name>
</gene>
<dbReference type="InterPro" id="IPR041667">
    <property type="entry name" value="Cupin_8"/>
</dbReference>
<dbReference type="Gene3D" id="2.60.120.650">
    <property type="entry name" value="Cupin"/>
    <property type="match status" value="1"/>
</dbReference>
<dbReference type="GO" id="GO:0016491">
    <property type="term" value="F:oxidoreductase activity"/>
    <property type="evidence" value="ECO:0007669"/>
    <property type="project" value="UniProtKB-KW"/>
</dbReference>
<dbReference type="RefSeq" id="WP_115928059.1">
    <property type="nucleotide sequence ID" value="NZ_QNVV01000007.1"/>
</dbReference>
<evidence type="ECO:0000313" key="7">
    <source>
        <dbReference type="Proteomes" id="UP000256257"/>
    </source>
</evidence>
<name>A0A3D9B238_9FLAO</name>
<evidence type="ECO:0000256" key="2">
    <source>
        <dbReference type="ARBA" id="ARBA00022723"/>
    </source>
</evidence>
<dbReference type="EMBL" id="QNVV01000007">
    <property type="protein sequence ID" value="REC47684.1"/>
    <property type="molecule type" value="Genomic_DNA"/>
</dbReference>
<feature type="domain" description="JmjC" evidence="5">
    <location>
        <begin position="95"/>
        <end position="254"/>
    </location>
</feature>
<dbReference type="PROSITE" id="PS51184">
    <property type="entry name" value="JMJC"/>
    <property type="match status" value="1"/>
</dbReference>
<organism evidence="6 7">
    <name type="scientific">Chryseobacterium pennipullorum</name>
    <dbReference type="NCBI Taxonomy" id="2258963"/>
    <lineage>
        <taxon>Bacteria</taxon>
        <taxon>Pseudomonadati</taxon>
        <taxon>Bacteroidota</taxon>
        <taxon>Flavobacteriia</taxon>
        <taxon>Flavobacteriales</taxon>
        <taxon>Weeksellaceae</taxon>
        <taxon>Chryseobacterium group</taxon>
        <taxon>Chryseobacterium</taxon>
    </lineage>
</organism>
<dbReference type="Pfam" id="PF13621">
    <property type="entry name" value="Cupin_8"/>
    <property type="match status" value="1"/>
</dbReference>
<reference evidence="6 7" key="1">
    <citation type="submission" date="2018-06" db="EMBL/GenBank/DDBJ databases">
        <title>Novel Chryseobacterium species.</title>
        <authorList>
            <person name="Newman J."/>
            <person name="Hugo C."/>
            <person name="Oosthuizen L."/>
            <person name="Charimba G."/>
        </authorList>
    </citation>
    <scope>NUCLEOTIDE SEQUENCE [LARGE SCALE GENOMIC DNA]</scope>
    <source>
        <strain evidence="6 7">7_F195</strain>
    </source>
</reference>
<sequence>MILEPIEKIKKISSENFIRSHMKPRLPIILENFADPESPAFEKWNYNYFRQIAGDHIVNIYGSELESLNRVASPPIAQTTFSEYLDLIESRPTEHRLFLFNLLSIKPDLKKDISYNDLTGGRILKWLPFMFFGGQGSVTRNHIDIDMSHVFITQFQGIKRIWLFPREQSDLLYKLPYNFHSLADIKNPDYTEFPGLLYVQGYEAVLHPGETLYIPSGWWHYIQYETEGYSVSVRALPASLLEKWNGFKNLVITKNFDQMMHRLFKETWFNYKGKKARLRGSRAARKHRSFQI</sequence>
<protein>
    <submittedName>
        <fullName evidence="6">Cupin-like domain-containing protein</fullName>
    </submittedName>
</protein>
<evidence type="ECO:0000259" key="5">
    <source>
        <dbReference type="PROSITE" id="PS51184"/>
    </source>
</evidence>
<keyword evidence="2" id="KW-0479">Metal-binding</keyword>
<evidence type="ECO:0000256" key="1">
    <source>
        <dbReference type="ARBA" id="ARBA00001954"/>
    </source>
</evidence>